<dbReference type="SUPFAM" id="SSF52518">
    <property type="entry name" value="Thiamin diphosphate-binding fold (THDP-binding)"/>
    <property type="match status" value="2"/>
</dbReference>
<dbReference type="InterPro" id="IPR029035">
    <property type="entry name" value="DHS-like_NAD/FAD-binding_dom"/>
</dbReference>
<name>A0A378TPY2_9MYCO</name>
<dbReference type="PANTHER" id="PTHR18968">
    <property type="entry name" value="THIAMINE PYROPHOSPHATE ENZYMES"/>
    <property type="match status" value="1"/>
</dbReference>
<dbReference type="EMBL" id="UGQT01000001">
    <property type="protein sequence ID" value="STZ61835.1"/>
    <property type="molecule type" value="Genomic_DNA"/>
</dbReference>
<keyword evidence="12" id="KW-0456">Lyase</keyword>
<gene>
    <name evidence="12" type="primary">ilvB_2</name>
    <name evidence="12" type="ORF">NCTC10821_05396</name>
</gene>
<comment type="similarity">
    <text evidence="3">Belongs to the TPP enzyme family.</text>
</comment>
<dbReference type="Gene3D" id="3.40.50.1220">
    <property type="entry name" value="TPP-binding domain"/>
    <property type="match status" value="1"/>
</dbReference>
<reference evidence="12 13" key="1">
    <citation type="submission" date="2018-06" db="EMBL/GenBank/DDBJ databases">
        <authorList>
            <consortium name="Pathogen Informatics"/>
            <person name="Doyle S."/>
        </authorList>
    </citation>
    <scope>NUCLEOTIDE SEQUENCE [LARGE SCALE GENOMIC DNA]</scope>
    <source>
        <strain evidence="12 13">NCTC10821</strain>
    </source>
</reference>
<sequence>MTLYGSDAIVDLLVDLGVDLIPLAPGATFRGLHDSLVHHRGDGPEIIDCLHEEISVAVAHGYAKATGKLTAAALHDIVGLQHATMAIYNAWCDRVPLLLLGGSGPADAALRRPWIDWIHTANVQATQVRDYTKWDDQPGSLPAAMESLVRARQLAMSAPRGPVYIAVDSEIQESPVPTAWSGIEPGRYPVAQPLYPGRDVVRRIAQRLVGARSPVLAVESVDRDQETLERLVALAETLGAPVLEVQRDYNRTELCMPTQHPLNHTGMPLDEDPDLVLALEVRDTQVIPGCGDAPVIQVSTAGLAAKAWAADLQRVQPAEVLVAAQVSATLEVLLPEVRNCVDRARAQRRTAQLTAHAARHRAEWQRAASDDAGLTAAVLAERLQRATAGSDPVLANGSLHNWVHRLWSIDHVRSYLGSSGGAGLGYGLGASVGAALAHRSTDRLVIDIQSDGDALMTPGALWTAAHHRVPLLVVVENNRMWGNSFMHAQKMATARNRTGARPGVGTLIDDPAVDFAGLARAQGITATWTVTEGQELDPALAAATEHVLTTRTPALVDVVTATHG</sequence>
<dbReference type="CDD" id="cd07035">
    <property type="entry name" value="TPP_PYR_POX_like"/>
    <property type="match status" value="1"/>
</dbReference>
<dbReference type="Gene3D" id="3.40.50.970">
    <property type="match status" value="2"/>
</dbReference>
<keyword evidence="5" id="KW-0285">Flavoprotein</keyword>
<dbReference type="GO" id="GO:0009097">
    <property type="term" value="P:isoleucine biosynthetic process"/>
    <property type="evidence" value="ECO:0007669"/>
    <property type="project" value="UniProtKB-UniPathway"/>
</dbReference>
<evidence type="ECO:0000256" key="7">
    <source>
        <dbReference type="ARBA" id="ARBA00023052"/>
    </source>
</evidence>
<dbReference type="InterPro" id="IPR029061">
    <property type="entry name" value="THDP-binding"/>
</dbReference>
<evidence type="ECO:0000256" key="6">
    <source>
        <dbReference type="ARBA" id="ARBA00022827"/>
    </source>
</evidence>
<dbReference type="UniPathway" id="UPA00047">
    <property type="reaction ID" value="UER00055"/>
</dbReference>
<dbReference type="GO" id="GO:0050660">
    <property type="term" value="F:flavin adenine dinucleotide binding"/>
    <property type="evidence" value="ECO:0007669"/>
    <property type="project" value="TreeGrafter"/>
</dbReference>
<keyword evidence="6" id="KW-0274">FAD</keyword>
<evidence type="ECO:0000256" key="2">
    <source>
        <dbReference type="ARBA" id="ARBA00005025"/>
    </source>
</evidence>
<proteinExistence type="inferred from homology"/>
<evidence type="ECO:0000313" key="13">
    <source>
        <dbReference type="Proteomes" id="UP000254978"/>
    </source>
</evidence>
<dbReference type="Proteomes" id="UP000254978">
    <property type="component" value="Unassembled WGS sequence"/>
</dbReference>
<dbReference type="RefSeq" id="WP_115280670.1">
    <property type="nucleotide sequence ID" value="NZ_AP022600.1"/>
</dbReference>
<dbReference type="GO" id="GO:0030976">
    <property type="term" value="F:thiamine pyrophosphate binding"/>
    <property type="evidence" value="ECO:0007669"/>
    <property type="project" value="InterPro"/>
</dbReference>
<dbReference type="InterPro" id="IPR045229">
    <property type="entry name" value="TPP_enz"/>
</dbReference>
<accession>A0A378TPY2</accession>
<dbReference type="GO" id="GO:0003984">
    <property type="term" value="F:acetolactate synthase activity"/>
    <property type="evidence" value="ECO:0007669"/>
    <property type="project" value="UniProtKB-EC"/>
</dbReference>
<evidence type="ECO:0000256" key="4">
    <source>
        <dbReference type="ARBA" id="ARBA00013145"/>
    </source>
</evidence>
<organism evidence="12 13">
    <name type="scientific">Mycolicibacterium tokaiense</name>
    <dbReference type="NCBI Taxonomy" id="39695"/>
    <lineage>
        <taxon>Bacteria</taxon>
        <taxon>Bacillati</taxon>
        <taxon>Actinomycetota</taxon>
        <taxon>Actinomycetes</taxon>
        <taxon>Mycobacteriales</taxon>
        <taxon>Mycobacteriaceae</taxon>
        <taxon>Mycolicibacterium</taxon>
    </lineage>
</organism>
<keyword evidence="12" id="KW-0808">Transferase</keyword>
<dbReference type="PANTHER" id="PTHR18968:SF164">
    <property type="entry name" value="PYRUVATE DECARBOXYLASE"/>
    <property type="match status" value="1"/>
</dbReference>
<dbReference type="Pfam" id="PF02775">
    <property type="entry name" value="TPP_enzyme_C"/>
    <property type="match status" value="1"/>
</dbReference>
<dbReference type="GO" id="GO:0000287">
    <property type="term" value="F:magnesium ion binding"/>
    <property type="evidence" value="ECO:0007669"/>
    <property type="project" value="UniProtKB-ARBA"/>
</dbReference>
<dbReference type="OrthoDB" id="2443624at2"/>
<feature type="domain" description="Thiamine pyrophosphate enzyme N-terminal TPP-binding" evidence="11">
    <location>
        <begin position="5"/>
        <end position="109"/>
    </location>
</feature>
<comment type="pathway">
    <text evidence="2">Amino-acid biosynthesis; L-valine biosynthesis; L-valine from pyruvate: step 1/4.</text>
</comment>
<dbReference type="GO" id="GO:0005948">
    <property type="term" value="C:acetolactate synthase complex"/>
    <property type="evidence" value="ECO:0007669"/>
    <property type="project" value="TreeGrafter"/>
</dbReference>
<protein>
    <recommendedName>
        <fullName evidence="4">acetolactate synthase</fullName>
        <ecNumber evidence="4">2.2.1.6</ecNumber>
    </recommendedName>
</protein>
<dbReference type="SUPFAM" id="SSF52467">
    <property type="entry name" value="DHS-like NAD/FAD-binding domain"/>
    <property type="match status" value="1"/>
</dbReference>
<evidence type="ECO:0000256" key="1">
    <source>
        <dbReference type="ARBA" id="ARBA00004974"/>
    </source>
</evidence>
<comment type="pathway">
    <text evidence="1">Amino-acid biosynthesis; L-isoleucine biosynthesis; L-isoleucine from 2-oxobutanoate: step 1/4.</text>
</comment>
<evidence type="ECO:0000259" key="10">
    <source>
        <dbReference type="Pfam" id="PF02775"/>
    </source>
</evidence>
<keyword evidence="8" id="KW-0100">Branched-chain amino acid biosynthesis</keyword>
<dbReference type="InterPro" id="IPR012001">
    <property type="entry name" value="Thiamin_PyroP_enz_TPP-bd_dom"/>
</dbReference>
<dbReference type="GO" id="GO:0016829">
    <property type="term" value="F:lyase activity"/>
    <property type="evidence" value="ECO:0007669"/>
    <property type="project" value="UniProtKB-KW"/>
</dbReference>
<evidence type="ECO:0000256" key="3">
    <source>
        <dbReference type="ARBA" id="ARBA00007812"/>
    </source>
</evidence>
<evidence type="ECO:0000256" key="9">
    <source>
        <dbReference type="ARBA" id="ARBA00048670"/>
    </source>
</evidence>
<evidence type="ECO:0000256" key="8">
    <source>
        <dbReference type="ARBA" id="ARBA00023304"/>
    </source>
</evidence>
<feature type="domain" description="Thiamine pyrophosphate enzyme TPP-binding" evidence="10">
    <location>
        <begin position="397"/>
        <end position="558"/>
    </location>
</feature>
<dbReference type="Pfam" id="PF02776">
    <property type="entry name" value="TPP_enzyme_N"/>
    <property type="match status" value="1"/>
</dbReference>
<evidence type="ECO:0000256" key="5">
    <source>
        <dbReference type="ARBA" id="ARBA00022630"/>
    </source>
</evidence>
<keyword evidence="8" id="KW-0028">Amino-acid biosynthesis</keyword>
<dbReference type="AlphaFoldDB" id="A0A378TPY2"/>
<comment type="catalytic activity">
    <reaction evidence="9">
        <text>2 pyruvate + H(+) = (2S)-2-acetolactate + CO2</text>
        <dbReference type="Rhea" id="RHEA:25249"/>
        <dbReference type="ChEBI" id="CHEBI:15361"/>
        <dbReference type="ChEBI" id="CHEBI:15378"/>
        <dbReference type="ChEBI" id="CHEBI:16526"/>
        <dbReference type="ChEBI" id="CHEBI:58476"/>
        <dbReference type="EC" id="2.2.1.6"/>
    </reaction>
</comment>
<dbReference type="GO" id="GO:0009099">
    <property type="term" value="P:L-valine biosynthetic process"/>
    <property type="evidence" value="ECO:0007669"/>
    <property type="project" value="UniProtKB-UniPathway"/>
</dbReference>
<dbReference type="InterPro" id="IPR011766">
    <property type="entry name" value="TPP_enzyme_TPP-bd"/>
</dbReference>
<evidence type="ECO:0000313" key="12">
    <source>
        <dbReference type="EMBL" id="STZ61835.1"/>
    </source>
</evidence>
<dbReference type="UniPathway" id="UPA00049">
    <property type="reaction ID" value="UER00059"/>
</dbReference>
<dbReference type="EC" id="2.2.1.6" evidence="4"/>
<keyword evidence="7" id="KW-0786">Thiamine pyrophosphate</keyword>
<keyword evidence="13" id="KW-1185">Reference proteome</keyword>
<evidence type="ECO:0000259" key="11">
    <source>
        <dbReference type="Pfam" id="PF02776"/>
    </source>
</evidence>